<dbReference type="InterPro" id="IPR002848">
    <property type="entry name" value="Translin_fam"/>
</dbReference>
<comment type="subcellular location">
    <subcellularLocation>
        <location evidence="2">Cytoplasm</location>
    </subcellularLocation>
    <subcellularLocation>
        <location evidence="1">Nucleus</location>
    </subcellularLocation>
</comment>
<comment type="subunit">
    <text evidence="4">Ring-shaped heterooctamer of six TSN and two TSNAX subunits, DNA/RNA binding occurs inside the ring.</text>
</comment>
<proteinExistence type="inferred from homology"/>
<evidence type="ECO:0000256" key="9">
    <source>
        <dbReference type="ARBA" id="ARBA00022801"/>
    </source>
</evidence>
<evidence type="ECO:0000256" key="10">
    <source>
        <dbReference type="ARBA" id="ARBA00022884"/>
    </source>
</evidence>
<dbReference type="PANTHER" id="PTHR10741">
    <property type="entry name" value="TRANSLIN AND TRANSLIN ASSOCIATED PROTEIN X"/>
    <property type="match status" value="1"/>
</dbReference>
<evidence type="ECO:0000256" key="13">
    <source>
        <dbReference type="ARBA" id="ARBA00025374"/>
    </source>
</evidence>
<evidence type="ECO:0000256" key="4">
    <source>
        <dbReference type="ARBA" id="ARBA00011685"/>
    </source>
</evidence>
<dbReference type="InterPro" id="IPR016069">
    <property type="entry name" value="Translin_C"/>
</dbReference>
<keyword evidence="12" id="KW-0539">Nucleus</keyword>
<protein>
    <recommendedName>
        <fullName evidence="5">Translin</fullName>
    </recommendedName>
    <alternativeName>
        <fullName evidence="15">Component 3 of promoter of RISC</fullName>
    </alternativeName>
</protein>
<dbReference type="Pfam" id="PF01997">
    <property type="entry name" value="Translin"/>
    <property type="match status" value="1"/>
</dbReference>
<dbReference type="GO" id="GO:0003697">
    <property type="term" value="F:single-stranded DNA binding"/>
    <property type="evidence" value="ECO:0007669"/>
    <property type="project" value="InterPro"/>
</dbReference>
<accession>A0AAD5X0S7</accession>
<dbReference type="GO" id="GO:0004519">
    <property type="term" value="F:endonuclease activity"/>
    <property type="evidence" value="ECO:0007669"/>
    <property type="project" value="UniProtKB-KW"/>
</dbReference>
<dbReference type="GO" id="GO:0005634">
    <property type="term" value="C:nucleus"/>
    <property type="evidence" value="ECO:0007669"/>
    <property type="project" value="UniProtKB-SubCell"/>
</dbReference>
<evidence type="ECO:0000256" key="15">
    <source>
        <dbReference type="ARBA" id="ARBA00030513"/>
    </source>
</evidence>
<evidence type="ECO:0000313" key="16">
    <source>
        <dbReference type="EMBL" id="KAJ3050080.1"/>
    </source>
</evidence>
<gene>
    <name evidence="16" type="ORF">HK097_008937</name>
</gene>
<dbReference type="AlphaFoldDB" id="A0AAD5X0S7"/>
<dbReference type="GO" id="GO:0016070">
    <property type="term" value="P:RNA metabolic process"/>
    <property type="evidence" value="ECO:0007669"/>
    <property type="project" value="InterPro"/>
</dbReference>
<organism evidence="16 17">
    <name type="scientific">Rhizophlyctis rosea</name>
    <dbReference type="NCBI Taxonomy" id="64517"/>
    <lineage>
        <taxon>Eukaryota</taxon>
        <taxon>Fungi</taxon>
        <taxon>Fungi incertae sedis</taxon>
        <taxon>Chytridiomycota</taxon>
        <taxon>Chytridiomycota incertae sedis</taxon>
        <taxon>Chytridiomycetes</taxon>
        <taxon>Rhizophlyctidales</taxon>
        <taxon>Rhizophlyctidaceae</taxon>
        <taxon>Rhizophlyctis</taxon>
    </lineage>
</organism>
<dbReference type="GO" id="GO:0003723">
    <property type="term" value="F:RNA binding"/>
    <property type="evidence" value="ECO:0007669"/>
    <property type="project" value="UniProtKB-KW"/>
</dbReference>
<reference evidence="16" key="1">
    <citation type="submission" date="2020-05" db="EMBL/GenBank/DDBJ databases">
        <title>Phylogenomic resolution of chytrid fungi.</title>
        <authorList>
            <person name="Stajich J.E."/>
            <person name="Amses K."/>
            <person name="Simmons R."/>
            <person name="Seto K."/>
            <person name="Myers J."/>
            <person name="Bonds A."/>
            <person name="Quandt C.A."/>
            <person name="Barry K."/>
            <person name="Liu P."/>
            <person name="Grigoriev I."/>
            <person name="Longcore J.E."/>
            <person name="James T.Y."/>
        </authorList>
    </citation>
    <scope>NUCLEOTIDE SEQUENCE</scope>
    <source>
        <strain evidence="16">JEL0318</strain>
    </source>
</reference>
<evidence type="ECO:0000313" key="17">
    <source>
        <dbReference type="Proteomes" id="UP001212841"/>
    </source>
</evidence>
<dbReference type="GO" id="GO:0005737">
    <property type="term" value="C:cytoplasm"/>
    <property type="evidence" value="ECO:0007669"/>
    <property type="project" value="UniProtKB-SubCell"/>
</dbReference>
<evidence type="ECO:0000256" key="12">
    <source>
        <dbReference type="ARBA" id="ARBA00023242"/>
    </source>
</evidence>
<dbReference type="InterPro" id="IPR033956">
    <property type="entry name" value="Translin"/>
</dbReference>
<dbReference type="FunFam" id="1.20.58.190:FF:000001">
    <property type="entry name" value="Translin"/>
    <property type="match status" value="1"/>
</dbReference>
<comment type="function">
    <text evidence="13">DNA-binding protein that specifically recognizes consensus sequences at the breakpoint junctions in chromosomal translocations, mostly involving immunoglobulin (Ig)/T-cell receptor gene segments. Seems to recognize single-stranded DNA ends generated by staggered breaks occurring at recombination hot spots.</text>
</comment>
<comment type="caution">
    <text evidence="16">The sequence shown here is derived from an EMBL/GenBank/DDBJ whole genome shotgun (WGS) entry which is preliminary data.</text>
</comment>
<keyword evidence="8" id="KW-0255">Endonuclease</keyword>
<keyword evidence="6" id="KW-0963">Cytoplasm</keyword>
<dbReference type="Proteomes" id="UP001212841">
    <property type="component" value="Unassembled WGS sequence"/>
</dbReference>
<evidence type="ECO:0000256" key="3">
    <source>
        <dbReference type="ARBA" id="ARBA00005902"/>
    </source>
</evidence>
<dbReference type="SUPFAM" id="SSF74784">
    <property type="entry name" value="Translin"/>
    <property type="match status" value="1"/>
</dbReference>
<comment type="function">
    <text evidence="14">Exhibits both single-stranded and double-stranded endoribonuclease activity. May act as an activator of RNA-induced silencing complex (RISC) by facilitating endonucleolytic cleavage of the siRNA passenger strand.</text>
</comment>
<evidence type="ECO:0000256" key="7">
    <source>
        <dbReference type="ARBA" id="ARBA00022722"/>
    </source>
</evidence>
<evidence type="ECO:0000256" key="1">
    <source>
        <dbReference type="ARBA" id="ARBA00004123"/>
    </source>
</evidence>
<comment type="similarity">
    <text evidence="3">Belongs to the translin family.</text>
</comment>
<keyword evidence="7" id="KW-0540">Nuclease</keyword>
<sequence length="233" mass="26547">MTDLNFFQDIQATLEHETDVRENIRTAVRELDRTCRTVAAILNKVHTVTTPTVIAEVSTTARGRFPDIHNDLKKLAALIPAEQYYRYNGMWTFVLQQACYLAAYTTYLHYERLVTVPEVEEMLGVPVSLRGDLPTFHIGIEDLLHGIVSLTGELTRLTVNCVTHGDFQRPFRIHQFIVDLHSGFQLLNLKNDTLRKRFDSIKYDIKKTEEVVYDISVRKLATKPEAGGGQPTA</sequence>
<dbReference type="Gene3D" id="1.20.58.190">
    <property type="entry name" value="Translin, domain 1"/>
    <property type="match status" value="1"/>
</dbReference>
<keyword evidence="17" id="KW-1185">Reference proteome</keyword>
<evidence type="ECO:0000256" key="2">
    <source>
        <dbReference type="ARBA" id="ARBA00004496"/>
    </source>
</evidence>
<dbReference type="EMBL" id="JADGJD010000556">
    <property type="protein sequence ID" value="KAJ3050080.1"/>
    <property type="molecule type" value="Genomic_DNA"/>
</dbReference>
<dbReference type="GO" id="GO:0016787">
    <property type="term" value="F:hydrolase activity"/>
    <property type="evidence" value="ECO:0007669"/>
    <property type="project" value="UniProtKB-KW"/>
</dbReference>
<dbReference type="GO" id="GO:0043565">
    <property type="term" value="F:sequence-specific DNA binding"/>
    <property type="evidence" value="ECO:0007669"/>
    <property type="project" value="InterPro"/>
</dbReference>
<dbReference type="Gene3D" id="1.20.58.200">
    <property type="entry name" value="Translin, domain 2"/>
    <property type="match status" value="1"/>
</dbReference>
<evidence type="ECO:0000256" key="14">
    <source>
        <dbReference type="ARBA" id="ARBA00025410"/>
    </source>
</evidence>
<dbReference type="CDD" id="cd14819">
    <property type="entry name" value="Translin"/>
    <property type="match status" value="1"/>
</dbReference>
<evidence type="ECO:0000256" key="6">
    <source>
        <dbReference type="ARBA" id="ARBA00022490"/>
    </source>
</evidence>
<name>A0AAD5X0S7_9FUNG</name>
<evidence type="ECO:0000256" key="11">
    <source>
        <dbReference type="ARBA" id="ARBA00023125"/>
    </source>
</evidence>
<dbReference type="FunFam" id="1.20.58.200:FF:000002">
    <property type="entry name" value="Putative translin"/>
    <property type="match status" value="1"/>
</dbReference>
<keyword evidence="9" id="KW-0378">Hydrolase</keyword>
<dbReference type="InterPro" id="IPR036081">
    <property type="entry name" value="Translin_sf"/>
</dbReference>
<keyword evidence="10" id="KW-0694">RNA-binding</keyword>
<evidence type="ECO:0000256" key="5">
    <source>
        <dbReference type="ARBA" id="ARBA00022196"/>
    </source>
</evidence>
<dbReference type="InterPro" id="IPR016068">
    <property type="entry name" value="Translin_N"/>
</dbReference>
<keyword evidence="11" id="KW-0238">DNA-binding</keyword>
<evidence type="ECO:0000256" key="8">
    <source>
        <dbReference type="ARBA" id="ARBA00022759"/>
    </source>
</evidence>